<keyword evidence="3" id="KW-1185">Reference proteome</keyword>
<evidence type="ECO:0000313" key="3">
    <source>
        <dbReference type="Proteomes" id="UP000383971"/>
    </source>
</evidence>
<protein>
    <recommendedName>
        <fullName evidence="1">Abortive infection protein-like C-terminal domain-containing protein</fullName>
    </recommendedName>
</protein>
<dbReference type="RefSeq" id="WP_150586962.1">
    <property type="nucleotide sequence ID" value="NZ_CABPSE010000022.1"/>
</dbReference>
<dbReference type="AlphaFoldDB" id="A0A5E4YRS1"/>
<dbReference type="InterPro" id="IPR026001">
    <property type="entry name" value="Abi-like_C"/>
</dbReference>
<dbReference type="Proteomes" id="UP000383971">
    <property type="component" value="Unassembled WGS sequence"/>
</dbReference>
<sequence>MEPVLPIDDSIIAAVAQLIDDSKGGGERREPSHSEIDFYISRADLSPFDPKTQGQTVGKAKRVRATLHSALEECPANGSKLIGLLMAKVRACGGFRHNSPNFVGIEAITNAQAAFASSGIRLLDDGQVLPLVLSNLKGQDLTKALQIYSERAQRGAADAALVTGTGKDLLEAVAAHVVQTIFGHYSTSDNFQILMGSAFAALNLAVPETPLSRDEPATRPLERALFQSAVAVNKLRNREGTGHGRPWVTSLTDAEAKAAIETAGTVSTYLLAKLKGRSS</sequence>
<gene>
    <name evidence="2" type="ORF">PCO31111_04697</name>
</gene>
<name>A0A5E4YRS1_9BURK</name>
<dbReference type="EMBL" id="CABPSE010000022">
    <property type="protein sequence ID" value="VVE50603.1"/>
    <property type="molecule type" value="Genomic_DNA"/>
</dbReference>
<dbReference type="Pfam" id="PF14355">
    <property type="entry name" value="Abi_C"/>
    <property type="match status" value="1"/>
</dbReference>
<evidence type="ECO:0000259" key="1">
    <source>
        <dbReference type="Pfam" id="PF14355"/>
    </source>
</evidence>
<evidence type="ECO:0000313" key="2">
    <source>
        <dbReference type="EMBL" id="VVE50603.1"/>
    </source>
</evidence>
<organism evidence="2 3">
    <name type="scientific">Pandoraea communis</name>
    <dbReference type="NCBI Taxonomy" id="2508297"/>
    <lineage>
        <taxon>Bacteria</taxon>
        <taxon>Pseudomonadati</taxon>
        <taxon>Pseudomonadota</taxon>
        <taxon>Betaproteobacteria</taxon>
        <taxon>Burkholderiales</taxon>
        <taxon>Burkholderiaceae</taxon>
        <taxon>Pandoraea</taxon>
    </lineage>
</organism>
<reference evidence="2 3" key="1">
    <citation type="submission" date="2019-08" db="EMBL/GenBank/DDBJ databases">
        <authorList>
            <person name="Peeters C."/>
        </authorList>
    </citation>
    <scope>NUCLEOTIDE SEQUENCE [LARGE SCALE GENOMIC DNA]</scope>
    <source>
        <strain evidence="2 3">LMG 31111</strain>
    </source>
</reference>
<accession>A0A5E4YRS1</accession>
<proteinExistence type="predicted"/>
<feature type="domain" description="Abortive infection protein-like C-terminal" evidence="1">
    <location>
        <begin position="194"/>
        <end position="271"/>
    </location>
</feature>